<dbReference type="InterPro" id="IPR048006">
    <property type="entry name" value="CapSnatch_bunyavir"/>
</dbReference>
<feature type="non-terminal residue" evidence="21">
    <location>
        <position position="717"/>
    </location>
</feature>
<sequence length="717" mass="83522">MTDDYSCLVSDLKDLIRRWVPDEESYAEQKSTLLSQVNSSSIVTEGLKLLSMLIEIDSCLKHGCVFNRNKTVNQILKDHKILGPTLPDVVPDGYRVSGNTIILLETFVRTNQESFEQKYKHDFEKLTQLSIDLQRCGLILVPVIDGRSNYYVDRFPDWVVERIRWILLRLMDGIRENGEKIEELEYSRLISSLSTMENQNLGLESLKALREEGLDYKTRLMGVIRDGIKPNMTESECRVGIAKLYDQFCTLRDTGQYQDVYKLTSRKDMITWLKTHRSNLLGVGSAIRNSAERFCGFCENHMFKVLAELIMNKRGSSTHTSVGSEALLSHKRLLSDCNKVKSLKVLNTRRHTLLSLDIIILNSLMNLIKQGEDVNLSLINNHFKGVNDRLLSVELILNRLEKKLLRQPKWLSNTKDKLKRKLKPYDLDYITSWLRRIDYDFWYDFKFEREHSAEYVKPIIKYKKTDYGKCFRVEFGTDEVSDDDLFIEYLNALSTLSLGMVNSMKTSSAAKLLINDEKDFYGTVQCEECYYQDLDSAYGSILLYQKTGEKSRCYSLMHKNEKPSDVYRNGQSFYADPKRFFLPIMSSDVILSMCAEMLSWLDWLSASEINIIKSKFYTLIVNILTVPSKRVQIYLQGYRYFIMAFVNEFHFSKLYEKLDVQPLTTAERYVFSLLDELVVYLLEEALEENMAKIFKFILNLSYLCHFITKETPDRLTD</sequence>
<evidence type="ECO:0000256" key="8">
    <source>
        <dbReference type="ARBA" id="ARBA00022695"/>
    </source>
</evidence>
<dbReference type="Pfam" id="PF17296">
    <property type="entry name" value="ArenaCapSnatch"/>
    <property type="match status" value="1"/>
</dbReference>
<dbReference type="Proteomes" id="UP000295878">
    <property type="component" value="Genome"/>
</dbReference>
<evidence type="ECO:0000256" key="10">
    <source>
        <dbReference type="ARBA" id="ARBA00022741"/>
    </source>
</evidence>
<dbReference type="GO" id="GO:0043657">
    <property type="term" value="C:host cell"/>
    <property type="evidence" value="ECO:0007669"/>
    <property type="project" value="UniProtKB-SubCell"/>
</dbReference>
<evidence type="ECO:0000256" key="3">
    <source>
        <dbReference type="ARBA" id="ARBA00004340"/>
    </source>
</evidence>
<evidence type="ECO:0000256" key="6">
    <source>
        <dbReference type="ARBA" id="ARBA00022484"/>
    </source>
</evidence>
<comment type="catalytic activity">
    <reaction evidence="19">
        <text>RNA(n) + a ribonucleoside 5'-triphosphate = RNA(n+1) + diphosphate</text>
        <dbReference type="Rhea" id="RHEA:21248"/>
        <dbReference type="Rhea" id="RHEA-COMP:14527"/>
        <dbReference type="Rhea" id="RHEA-COMP:17342"/>
        <dbReference type="ChEBI" id="CHEBI:33019"/>
        <dbReference type="ChEBI" id="CHEBI:61557"/>
        <dbReference type="ChEBI" id="CHEBI:140395"/>
        <dbReference type="EC" id="2.7.7.48"/>
    </reaction>
</comment>
<dbReference type="Gene3D" id="3.30.70.2640">
    <property type="entry name" value="Arenavirus RNA polymerase"/>
    <property type="match status" value="1"/>
</dbReference>
<keyword evidence="11" id="KW-0378">Hydrolase</keyword>
<keyword evidence="6 21" id="KW-0696">RNA-directed RNA polymerase</keyword>
<dbReference type="GO" id="GO:0044423">
    <property type="term" value="C:virion component"/>
    <property type="evidence" value="ECO:0007669"/>
    <property type="project" value="UniProtKB-KW"/>
</dbReference>
<evidence type="ECO:0000256" key="12">
    <source>
        <dbReference type="ARBA" id="ARBA00022842"/>
    </source>
</evidence>
<dbReference type="Pfam" id="PF06317">
    <property type="entry name" value="Arena_RNA_pol"/>
    <property type="match status" value="1"/>
</dbReference>
<organism evidence="21 22">
    <name type="scientific">Skinner Tank virus</name>
    <dbReference type="NCBI Taxonomy" id="481886"/>
    <lineage>
        <taxon>Viruses</taxon>
        <taxon>Riboviria</taxon>
        <taxon>Orthornavirae</taxon>
        <taxon>Negarnaviricota</taxon>
        <taxon>Polyploviricotina</taxon>
        <taxon>Bunyaviricetes</taxon>
        <taxon>Hareavirales</taxon>
        <taxon>Arenaviridae</taxon>
        <taxon>Mammarenavirus</taxon>
        <taxon>Whitewater Arroyo mammarenavirus (isolate Rat/United States/AV 9310135/1995)</taxon>
    </lineage>
</organism>
<evidence type="ECO:0000256" key="1">
    <source>
        <dbReference type="ARBA" id="ARBA00001936"/>
    </source>
</evidence>
<name>G8XR60_WWAVU</name>
<dbReference type="GO" id="GO:0019079">
    <property type="term" value="P:viral genome replication"/>
    <property type="evidence" value="ECO:0007669"/>
    <property type="project" value="InterPro"/>
</dbReference>
<accession>G8XR60</accession>
<feature type="domain" description="RNA endonuclease cap-snatching arenaviral" evidence="20">
    <location>
        <begin position="9"/>
        <end position="171"/>
    </location>
</feature>
<dbReference type="InterPro" id="IPR026382">
    <property type="entry name" value="CapSnatch_arenavir"/>
</dbReference>
<comment type="cofactor">
    <cofactor evidence="1">
        <name>Mn(2+)</name>
        <dbReference type="ChEBI" id="CHEBI:29035"/>
    </cofactor>
</comment>
<reference evidence="22" key="1">
    <citation type="journal article" date="2008" name="Virus Res.">
        <title>Diversity among Tacaribe serocomplex viruses (family Arenaviridae) naturally associated with the Mexican woodrat (Neotoma mexicana).</title>
        <authorList>
            <person name="Cajimat M.N."/>
            <person name="Milazzo M.L."/>
            <person name="Borchert J.N."/>
            <person name="Abbott K.D."/>
            <person name="Bradley R.D."/>
            <person name="Fulhorst C.F."/>
        </authorList>
    </citation>
    <scope>NUCLEOTIDE SEQUENCE [LARGE SCALE GENOMIC DNA]</scope>
    <source>
        <strain evidence="22">AV D1000090</strain>
    </source>
</reference>
<evidence type="ECO:0000256" key="9">
    <source>
        <dbReference type="ARBA" id="ARBA00022723"/>
    </source>
</evidence>
<dbReference type="EC" id="2.7.7.48" evidence="4"/>
<comment type="cofactor">
    <cofactor evidence="2">
        <name>Mg(2+)</name>
        <dbReference type="ChEBI" id="CHEBI:18420"/>
    </cofactor>
</comment>
<evidence type="ECO:0000256" key="16">
    <source>
        <dbReference type="ARBA" id="ARBA00030285"/>
    </source>
</evidence>
<evidence type="ECO:0000256" key="7">
    <source>
        <dbReference type="ARBA" id="ARBA00022679"/>
    </source>
</evidence>
<evidence type="ECO:0000256" key="17">
    <source>
        <dbReference type="ARBA" id="ARBA00030436"/>
    </source>
</evidence>
<evidence type="ECO:0000256" key="19">
    <source>
        <dbReference type="ARBA" id="ARBA00048744"/>
    </source>
</evidence>
<evidence type="ECO:0000256" key="4">
    <source>
        <dbReference type="ARBA" id="ARBA00012494"/>
    </source>
</evidence>
<dbReference type="GO" id="GO:0016787">
    <property type="term" value="F:hydrolase activity"/>
    <property type="evidence" value="ECO:0007669"/>
    <property type="project" value="UniProtKB-KW"/>
</dbReference>
<evidence type="ECO:0000313" key="22">
    <source>
        <dbReference type="Proteomes" id="UP000295878"/>
    </source>
</evidence>
<dbReference type="InterPro" id="IPR010453">
    <property type="entry name" value="RNA_pol_arenavir"/>
</dbReference>
<evidence type="ECO:0000259" key="20">
    <source>
        <dbReference type="Pfam" id="PF17296"/>
    </source>
</evidence>
<dbReference type="FunFam" id="3.30.70.2640:FF:000001">
    <property type="entry name" value="RNA-directed RNA polymerase L"/>
    <property type="match status" value="1"/>
</dbReference>
<keyword evidence="10" id="KW-0547">Nucleotide-binding</keyword>
<dbReference type="NCBIfam" id="TIGR04202">
    <property type="entry name" value="capSnatchArena"/>
    <property type="match status" value="1"/>
</dbReference>
<dbReference type="GO" id="GO:0000166">
    <property type="term" value="F:nucleotide binding"/>
    <property type="evidence" value="ECO:0007669"/>
    <property type="project" value="UniProtKB-KW"/>
</dbReference>
<keyword evidence="7" id="KW-0808">Transferase</keyword>
<keyword evidence="14" id="KW-0693">Viral RNA replication</keyword>
<evidence type="ECO:0000313" key="21">
    <source>
        <dbReference type="EMBL" id="ACL36809.1"/>
    </source>
</evidence>
<keyword evidence="8" id="KW-0548">Nucleotidyltransferase</keyword>
<keyword evidence="9" id="KW-0479">Metal-binding</keyword>
<evidence type="ECO:0000256" key="18">
    <source>
        <dbReference type="ARBA" id="ARBA00031012"/>
    </source>
</evidence>
<dbReference type="GO" id="GO:0046872">
    <property type="term" value="F:metal ion binding"/>
    <property type="evidence" value="ECO:0007669"/>
    <property type="project" value="UniProtKB-KW"/>
</dbReference>
<keyword evidence="13" id="KW-0946">Virion</keyword>
<protein>
    <recommendedName>
        <fullName evidence="5">RNA-directed RNA polymerase L</fullName>
        <ecNumber evidence="4">2.7.7.48</ecNumber>
    </recommendedName>
    <alternativeName>
        <fullName evidence="16">Large structural protein</fullName>
    </alternativeName>
    <alternativeName>
        <fullName evidence="18">Replicase</fullName>
    </alternativeName>
    <alternativeName>
        <fullName evidence="17">Transcriptase</fullName>
    </alternativeName>
</protein>
<dbReference type="Gene3D" id="1.20.1440.300">
    <property type="entry name" value="RNA-directed RNA polymerase L, helical domain"/>
    <property type="match status" value="1"/>
</dbReference>
<evidence type="ECO:0000256" key="13">
    <source>
        <dbReference type="ARBA" id="ARBA00022844"/>
    </source>
</evidence>
<evidence type="ECO:0000256" key="2">
    <source>
        <dbReference type="ARBA" id="ARBA00001946"/>
    </source>
</evidence>
<evidence type="ECO:0000256" key="5">
    <source>
        <dbReference type="ARBA" id="ARBA00018602"/>
    </source>
</evidence>
<proteinExistence type="predicted"/>
<keyword evidence="12" id="KW-0460">Magnesium</keyword>
<dbReference type="GO" id="GO:0003968">
    <property type="term" value="F:RNA-directed RNA polymerase activity"/>
    <property type="evidence" value="ECO:0007669"/>
    <property type="project" value="UniProtKB-KW"/>
</dbReference>
<evidence type="ECO:0000256" key="15">
    <source>
        <dbReference type="ARBA" id="ARBA00023200"/>
    </source>
</evidence>
<comment type="subcellular location">
    <subcellularLocation>
        <location evidence="3">Host cell</location>
    </subcellularLocation>
</comment>
<keyword evidence="15" id="KW-1035">Host cytoplasm</keyword>
<evidence type="ECO:0000256" key="11">
    <source>
        <dbReference type="ARBA" id="ARBA00022801"/>
    </source>
</evidence>
<dbReference type="EMBL" id="EU938659">
    <property type="protein sequence ID" value="ACL36809.1"/>
    <property type="molecule type" value="Genomic_RNA"/>
</dbReference>
<evidence type="ECO:0000256" key="14">
    <source>
        <dbReference type="ARBA" id="ARBA00022953"/>
    </source>
</evidence>